<proteinExistence type="predicted"/>
<dbReference type="HOGENOM" id="CLU_2107479_0_0_9"/>
<dbReference type="RefSeq" id="WP_009766662.1">
    <property type="nucleotide sequence ID" value="NZ_GL982997.1"/>
</dbReference>
<organism evidence="2 3">
    <name type="scientific">Sporosarcina newyorkensis 2681</name>
    <dbReference type="NCBI Taxonomy" id="1027292"/>
    <lineage>
        <taxon>Bacteria</taxon>
        <taxon>Bacillati</taxon>
        <taxon>Bacillota</taxon>
        <taxon>Bacilli</taxon>
        <taxon>Bacillales</taxon>
        <taxon>Caryophanaceae</taxon>
        <taxon>Sporosarcina</taxon>
    </lineage>
</organism>
<dbReference type="OrthoDB" id="2633854at2"/>
<feature type="transmembrane region" description="Helical" evidence="1">
    <location>
        <begin position="63"/>
        <end position="84"/>
    </location>
</feature>
<reference evidence="2 3" key="1">
    <citation type="submission" date="2011-04" db="EMBL/GenBank/DDBJ databases">
        <authorList>
            <person name="Muzny D."/>
            <person name="Qin X."/>
            <person name="Deng J."/>
            <person name="Jiang H."/>
            <person name="Liu Y."/>
            <person name="Qu J."/>
            <person name="Song X.-Z."/>
            <person name="Zhang L."/>
            <person name="Thornton R."/>
            <person name="Coyle M."/>
            <person name="Francisco L."/>
            <person name="Jackson L."/>
            <person name="Javaid M."/>
            <person name="Korchina V."/>
            <person name="Kovar C."/>
            <person name="Mata R."/>
            <person name="Mathew T."/>
            <person name="Ngo R."/>
            <person name="Nguyen L."/>
            <person name="Nguyen N."/>
            <person name="Okwuonu G."/>
            <person name="Ongeri F."/>
            <person name="Pham C."/>
            <person name="Simmons D."/>
            <person name="Wilczek-Boney K."/>
            <person name="Hale W."/>
            <person name="Jakkamsetti A."/>
            <person name="Pham P."/>
            <person name="Ruth R."/>
            <person name="San Lucas F."/>
            <person name="Warren J."/>
            <person name="Zhang J."/>
            <person name="Zhao Z."/>
            <person name="Zhou C."/>
            <person name="Zhu D."/>
            <person name="Lee S."/>
            <person name="Bess C."/>
            <person name="Blankenburg K."/>
            <person name="Forbes L."/>
            <person name="Fu Q."/>
            <person name="Gubbala S."/>
            <person name="Hirani K."/>
            <person name="Jayaseelan J.C."/>
            <person name="Lara F."/>
            <person name="Munidasa M."/>
            <person name="Palculict T."/>
            <person name="Patil S."/>
            <person name="Pu L.-L."/>
            <person name="Saada N."/>
            <person name="Tang L."/>
            <person name="Weissenberger G."/>
            <person name="Zhu Y."/>
            <person name="Hemphill L."/>
            <person name="Shang Y."/>
            <person name="Youmans B."/>
            <person name="Ayvaz T."/>
            <person name="Ross M."/>
            <person name="Santibanez J."/>
            <person name="Aqrawi P."/>
            <person name="Gross S."/>
            <person name="Joshi V."/>
            <person name="Fowler G."/>
            <person name="Nazareth L."/>
            <person name="Reid J."/>
            <person name="Worley K."/>
            <person name="Petrosino J."/>
            <person name="Highlander S."/>
            <person name="Gibbs R."/>
        </authorList>
    </citation>
    <scope>NUCLEOTIDE SEQUENCE [LARGE SCALE GENOMIC DNA]</scope>
    <source>
        <strain evidence="2 3">2681</strain>
    </source>
</reference>
<keyword evidence="1" id="KW-1133">Transmembrane helix</keyword>
<dbReference type="EMBL" id="AFPZ01000054">
    <property type="protein sequence ID" value="EGQ26206.1"/>
    <property type="molecule type" value="Genomic_DNA"/>
</dbReference>
<name>F9DSL5_9BACL</name>
<dbReference type="Proteomes" id="UP000005316">
    <property type="component" value="Unassembled WGS sequence"/>
</dbReference>
<evidence type="ECO:0000313" key="3">
    <source>
        <dbReference type="Proteomes" id="UP000005316"/>
    </source>
</evidence>
<gene>
    <name evidence="2" type="ORF">HMPREF9372_1796</name>
</gene>
<accession>F9DSL5</accession>
<keyword evidence="1" id="KW-0472">Membrane</keyword>
<sequence length="115" mass="13218">MHLMNAWRSGDIVYGLPKIDFDELDIKDFTYFTNHKLTREQSQLIINQVHIKVGKIKFSKTGALGQFLCIDSLAIPFATAISIVELHRRKKMTDYCYHPSMQMVLTKGSSKKIVL</sequence>
<dbReference type="AlphaFoldDB" id="F9DSL5"/>
<comment type="caution">
    <text evidence="2">The sequence shown here is derived from an EMBL/GenBank/DDBJ whole genome shotgun (WGS) entry which is preliminary data.</text>
</comment>
<keyword evidence="1" id="KW-0812">Transmembrane</keyword>
<protein>
    <submittedName>
        <fullName evidence="2">Uncharacterized protein</fullName>
    </submittedName>
</protein>
<evidence type="ECO:0000256" key="1">
    <source>
        <dbReference type="SAM" id="Phobius"/>
    </source>
</evidence>
<evidence type="ECO:0000313" key="2">
    <source>
        <dbReference type="EMBL" id="EGQ26206.1"/>
    </source>
</evidence>